<sequence>MNSTPLDMCNIDELVQLSPHALLFVYRASLYLFTATLQGISYCTSKTLLSLRVYLTELANLETKQTQSGKFHFVPNGL</sequence>
<proteinExistence type="predicted"/>
<reference evidence="1" key="1">
    <citation type="journal article" date="2015" name="PeerJ">
        <title>First genomic representation of candidate bacterial phylum KSB3 points to enhanced environmental sensing as a trigger of wastewater bulking.</title>
        <authorList>
            <person name="Sekiguchi Y."/>
            <person name="Ohashi A."/>
            <person name="Parks D.H."/>
            <person name="Yamauchi T."/>
            <person name="Tyson G.W."/>
            <person name="Hugenholtz P."/>
        </authorList>
    </citation>
    <scope>NUCLEOTIDE SEQUENCE [LARGE SCALE GENOMIC DNA]</scope>
</reference>
<evidence type="ECO:0000313" key="2">
    <source>
        <dbReference type="Proteomes" id="UP000030661"/>
    </source>
</evidence>
<organism evidence="1">
    <name type="scientific">Vecturithrix granuli</name>
    <dbReference type="NCBI Taxonomy" id="1499967"/>
    <lineage>
        <taxon>Bacteria</taxon>
        <taxon>Candidatus Moduliflexota</taxon>
        <taxon>Candidatus Vecturitrichia</taxon>
        <taxon>Candidatus Vecturitrichales</taxon>
        <taxon>Candidatus Vecturitrichaceae</taxon>
        <taxon>Candidatus Vecturithrix</taxon>
    </lineage>
</organism>
<dbReference type="EMBL" id="DF820465">
    <property type="protein sequence ID" value="GAK56819.1"/>
    <property type="molecule type" value="Genomic_DNA"/>
</dbReference>
<gene>
    <name evidence="1" type="ORF">U27_03783</name>
</gene>
<evidence type="ECO:0000313" key="1">
    <source>
        <dbReference type="EMBL" id="GAK56819.1"/>
    </source>
</evidence>
<keyword evidence="2" id="KW-1185">Reference proteome</keyword>
<dbReference type="STRING" id="1499967.U27_03783"/>
<name>A0A081BWW4_VECG1</name>
<dbReference type="Proteomes" id="UP000030661">
    <property type="component" value="Unassembled WGS sequence"/>
</dbReference>
<dbReference type="HOGENOM" id="CLU_2614821_0_0_0"/>
<dbReference type="AlphaFoldDB" id="A0A081BWW4"/>
<protein>
    <submittedName>
        <fullName evidence="1">Uncharacterized protein</fullName>
    </submittedName>
</protein>
<accession>A0A081BWW4</accession>